<name>A0ABN3MDC6_9ACTN</name>
<accession>A0ABN3MDC6</accession>
<comment type="caution">
    <text evidence="1">The sequence shown here is derived from an EMBL/GenBank/DDBJ whole genome shotgun (WGS) entry which is preliminary data.</text>
</comment>
<protein>
    <submittedName>
        <fullName evidence="1">Uncharacterized protein</fullName>
    </submittedName>
</protein>
<keyword evidence="2" id="KW-1185">Reference proteome</keyword>
<evidence type="ECO:0000313" key="2">
    <source>
        <dbReference type="Proteomes" id="UP001499942"/>
    </source>
</evidence>
<proteinExistence type="predicted"/>
<evidence type="ECO:0000313" key="1">
    <source>
        <dbReference type="EMBL" id="GAA2498812.1"/>
    </source>
</evidence>
<dbReference type="Proteomes" id="UP001499942">
    <property type="component" value="Unassembled WGS sequence"/>
</dbReference>
<dbReference type="EMBL" id="BAAASR010000018">
    <property type="protein sequence ID" value="GAA2498812.1"/>
    <property type="molecule type" value="Genomic_DNA"/>
</dbReference>
<sequence>MLAFVGDPVGGLITGPDQFRMVVQQNGGLDFTGVHVAVRGCQDTGFSSCRFPVGRAGEQSHSDAAAGGLLNHVAQYVIPAVPIDQYEAFDTGPAE</sequence>
<gene>
    <name evidence="1" type="ORF">GCM10010393_33840</name>
</gene>
<organism evidence="1 2">
    <name type="scientific">Streptomyces gobitricini</name>
    <dbReference type="NCBI Taxonomy" id="68211"/>
    <lineage>
        <taxon>Bacteria</taxon>
        <taxon>Bacillati</taxon>
        <taxon>Actinomycetota</taxon>
        <taxon>Actinomycetes</taxon>
        <taxon>Kitasatosporales</taxon>
        <taxon>Streptomycetaceae</taxon>
        <taxon>Streptomyces</taxon>
    </lineage>
</organism>
<reference evidence="1 2" key="1">
    <citation type="journal article" date="2019" name="Int. J. Syst. Evol. Microbiol.">
        <title>The Global Catalogue of Microorganisms (GCM) 10K type strain sequencing project: providing services to taxonomists for standard genome sequencing and annotation.</title>
        <authorList>
            <consortium name="The Broad Institute Genomics Platform"/>
            <consortium name="The Broad Institute Genome Sequencing Center for Infectious Disease"/>
            <person name="Wu L."/>
            <person name="Ma J."/>
        </authorList>
    </citation>
    <scope>NUCLEOTIDE SEQUENCE [LARGE SCALE GENOMIC DNA]</scope>
    <source>
        <strain evidence="1 2">JCM 5062</strain>
    </source>
</reference>